<dbReference type="SUPFAM" id="SSF109854">
    <property type="entry name" value="DinB/YfiT-like putative metalloenzymes"/>
    <property type="match status" value="1"/>
</dbReference>
<dbReference type="EMBL" id="JAURUR010000009">
    <property type="protein sequence ID" value="MDP9765117.1"/>
    <property type="molecule type" value="Genomic_DNA"/>
</dbReference>
<dbReference type="Gene3D" id="1.20.120.450">
    <property type="entry name" value="dinb family like domain"/>
    <property type="match status" value="2"/>
</dbReference>
<keyword evidence="2" id="KW-1185">Reference proteome</keyword>
<protein>
    <submittedName>
        <fullName evidence="1">Damage-inducible protein DinB</fullName>
    </submittedName>
</protein>
<name>A0ABT9MET8_9DEIO</name>
<dbReference type="RefSeq" id="WP_307466667.1">
    <property type="nucleotide sequence ID" value="NZ_JAURUR010000009.1"/>
</dbReference>
<organism evidence="1 2">
    <name type="scientific">Deinococcus enclensis</name>
    <dbReference type="NCBI Taxonomy" id="1049582"/>
    <lineage>
        <taxon>Bacteria</taxon>
        <taxon>Thermotogati</taxon>
        <taxon>Deinococcota</taxon>
        <taxon>Deinococci</taxon>
        <taxon>Deinococcales</taxon>
        <taxon>Deinococcaceae</taxon>
        <taxon>Deinococcus</taxon>
    </lineage>
</organism>
<proteinExistence type="predicted"/>
<reference evidence="1 2" key="1">
    <citation type="submission" date="2023-07" db="EMBL/GenBank/DDBJ databases">
        <title>Genomic Encyclopedia of Type Strains, Phase IV (KMG-IV): sequencing the most valuable type-strain genomes for metagenomic binning, comparative biology and taxonomic classification.</title>
        <authorList>
            <person name="Goeker M."/>
        </authorList>
    </citation>
    <scope>NUCLEOTIDE SEQUENCE [LARGE SCALE GENOMIC DNA]</scope>
    <source>
        <strain evidence="1 2">NIO-1023</strain>
    </source>
</reference>
<evidence type="ECO:0000313" key="2">
    <source>
        <dbReference type="Proteomes" id="UP001232163"/>
    </source>
</evidence>
<comment type="caution">
    <text evidence="1">The sequence shown here is derived from an EMBL/GenBank/DDBJ whole genome shotgun (WGS) entry which is preliminary data.</text>
</comment>
<evidence type="ECO:0000313" key="1">
    <source>
        <dbReference type="EMBL" id="MDP9765117.1"/>
    </source>
</evidence>
<accession>A0ABT9MET8</accession>
<sequence length="128" mass="14549">MPSDARLVPAPGFTPDLGVLVSMLEATRKTTLDAVRGLAPAQLEWSSRYRGWTLDQHLALLAQVREDSLQRLAQCDDAWLDQEFTLIEGTRVNFRWAWFHVFEDELSHRGQVLLIRNHLLPAFPSPVG</sequence>
<dbReference type="InterPro" id="IPR034660">
    <property type="entry name" value="DinB/YfiT-like"/>
</dbReference>
<dbReference type="Proteomes" id="UP001232163">
    <property type="component" value="Unassembled WGS sequence"/>
</dbReference>
<gene>
    <name evidence="1" type="ORF">QO006_002565</name>
</gene>